<dbReference type="Proteomes" id="UP000162613">
    <property type="component" value="Segment"/>
</dbReference>
<name>A0A0K0MGG1_9ADEN</name>
<dbReference type="GO" id="GO:0019073">
    <property type="term" value="P:viral DNA genome packaging"/>
    <property type="evidence" value="ECO:0007669"/>
    <property type="project" value="UniProtKB-UniRule"/>
</dbReference>
<evidence type="ECO:0000313" key="9">
    <source>
        <dbReference type="Proteomes" id="UP000162613"/>
    </source>
</evidence>
<comment type="caution">
    <text evidence="6">Lacks conserved residue(s) required for the propagation of feature annotation.</text>
</comment>
<proteinExistence type="evidence at transcript level"/>
<evidence type="ECO:0000256" key="2">
    <source>
        <dbReference type="ARBA" id="ARBA00022562"/>
    </source>
</evidence>
<comment type="induction">
    <text evidence="6">Expressed in the early phase and late phase of the viral replicative cycle.</text>
</comment>
<evidence type="ECO:0000256" key="7">
    <source>
        <dbReference type="SAM" id="MobiDB-lite"/>
    </source>
</evidence>
<keyword evidence="5 6" id="KW-0231">Viral genome packaging</keyword>
<dbReference type="Pfam" id="PF03052">
    <property type="entry name" value="Adeno_52K"/>
    <property type="match status" value="1"/>
</dbReference>
<evidence type="ECO:0000256" key="1">
    <source>
        <dbReference type="ARBA" id="ARBA00022553"/>
    </source>
</evidence>
<dbReference type="GeneID" id="25396019"/>
<keyword evidence="1 6" id="KW-0597">Phosphoprotein</keyword>
<comment type="similarity">
    <text evidence="6">Belongs to the adenoviridae packaging protein 3 family.</text>
</comment>
<feature type="region of interest" description="Disordered" evidence="7">
    <location>
        <begin position="351"/>
        <end position="396"/>
    </location>
</feature>
<dbReference type="OrthoDB" id="5538at10239"/>
<keyword evidence="2 6" id="KW-1048">Host nucleus</keyword>
<dbReference type="InterPro" id="IPR004292">
    <property type="entry name" value="L1-like"/>
</dbReference>
<comment type="subunit">
    <text evidence="6">Part of the genome packaging complex composed of packaging proteins 1, 2 and 3; this complex specifically binds to the packaging sequence on the left end of viral genomic DNA and performs packaging of the viral genome. Interacts with hexon-linking protein IIIa; this interaction is required to promote correct genome packaging.</text>
</comment>
<keyword evidence="4 6" id="KW-0426">Late protein</keyword>
<protein>
    <recommendedName>
        <fullName evidence="6">Packaging protein 3</fullName>
    </recommendedName>
    <alternativeName>
        <fullName evidence="6">L1-52/55 kDa protein</fullName>
    </alternativeName>
    <alternativeName>
        <fullName evidence="6">Packaging protein 52K</fullName>
    </alternativeName>
</protein>
<evidence type="ECO:0000256" key="4">
    <source>
        <dbReference type="ARBA" id="ARBA00022921"/>
    </source>
</evidence>
<dbReference type="RefSeq" id="YP_009162590.1">
    <property type="nucleotide sequence ID" value="NC_027708.1"/>
</dbReference>
<keyword evidence="3 6" id="KW-1188">Viral release from host cell</keyword>
<dbReference type="KEGG" id="vg:25396019"/>
<gene>
    <name evidence="8" type="primary">08</name>
    <name evidence="6" type="synonym">L1</name>
</gene>
<reference evidence="8 9" key="1">
    <citation type="journal article" date="2015" name="Virology">
        <title>Characterization of a novel adenovirus isolated from a skunk.</title>
        <authorList>
            <person name="Kozak R.A."/>
            <person name="Ackford J.G."/>
            <person name="Slaine P."/>
            <person name="Li A."/>
            <person name="Carman S."/>
            <person name="Campbell D."/>
            <person name="Welch M.K."/>
            <person name="Kropinski A.M."/>
            <person name="Nagy E."/>
        </authorList>
    </citation>
    <scope>NUCLEOTIDE SEQUENCE [LARGE SCALE GENOMIC DNA]</scope>
    <source>
        <strain evidence="8">SkAdV-PB1</strain>
    </source>
</reference>
<comment type="miscellaneous">
    <text evidence="6">All late proteins expressed from the major late promoter are produced by alternative splicing and alternative polyadenylation of the same gene giving rise to non-overlapping ORFs. A leader sequence is present in the N-terminus of all these mRNAs and is recognized by the viral shutoff protein to provide expression although conventional translation via ribosome scanning from the cap has been shut off in the host cell.</text>
</comment>
<dbReference type="InterPro" id="IPR037536">
    <property type="entry name" value="ADV_PKG3"/>
</dbReference>
<evidence type="ECO:0000256" key="6">
    <source>
        <dbReference type="HAMAP-Rule" id="MF_04058"/>
    </source>
</evidence>
<dbReference type="EMBL" id="KP238322">
    <property type="protein sequence ID" value="AKC34844.1"/>
    <property type="molecule type" value="Genomic_DNA"/>
</dbReference>
<feature type="compositionally biased region" description="Polar residues" evidence="7">
    <location>
        <begin position="365"/>
        <end position="379"/>
    </location>
</feature>
<accession>A0A0K0MGG1</accession>
<keyword evidence="9" id="KW-1185">Reference proteome</keyword>
<dbReference type="HAMAP" id="MF_04058">
    <property type="entry name" value="ADV_PKG3"/>
    <property type="match status" value="1"/>
</dbReference>
<comment type="function">
    <text evidence="6">Involved in viral genome packaging through its interaction with packaging proteins 1 and 2. After proteolyic cleavage by adenovirus protease, L1 52/55k protein is removed from the capsid during viral maturation.</text>
</comment>
<dbReference type="GO" id="GO:0019076">
    <property type="term" value="P:viral release from host cell"/>
    <property type="evidence" value="ECO:0007669"/>
    <property type="project" value="UniProtKB-UniRule"/>
</dbReference>
<comment type="subcellular location">
    <subcellularLocation>
        <location evidence="6">Host nucleus</location>
    </subcellularLocation>
    <text evidence="6">Nuclear protein present in empty capsids and assembly intermediates.</text>
</comment>
<evidence type="ECO:0000256" key="3">
    <source>
        <dbReference type="ARBA" id="ARBA00022612"/>
    </source>
</evidence>
<evidence type="ECO:0000313" key="8">
    <source>
        <dbReference type="EMBL" id="AKC34844.1"/>
    </source>
</evidence>
<dbReference type="GO" id="GO:0042025">
    <property type="term" value="C:host cell nucleus"/>
    <property type="evidence" value="ECO:0007669"/>
    <property type="project" value="UniProtKB-SubCell"/>
</dbReference>
<evidence type="ECO:0000256" key="5">
    <source>
        <dbReference type="ARBA" id="ARBA00023219"/>
    </source>
</evidence>
<sequence length="396" mass="44660">MHPVLRHMKPVCQDRLETSECEGLARIQNGAGPEHNPRVQMKQEASEAFVPRQNAFRDYEGEEGEGMRHLKHESGRYLQKHHQNRVISAEDFEKNPVTGISPAQAQLKAADLVSAYEQTVKEEVNFQTSFNNTVRTLLCREEVVVGMMHLWDFVQSYLENPLSKALTAQLFLIVQHCRDEGVLRETLLNIADPESSWLVDLLNLLQTIVVQERGLSVGEKVAAVNYSVITLSKHYARKIFNSVFVPIDKEAKINTFYMRTVVKLLVLSDDLGMYRNERIERAVSGARQREMNDRELMYSLRKALSAPPAEGSGVYAAEEEEDFLPERSRSAWGAGVGCGASSLKQTAMNGGYYDTSEDSGPDGSISLQQYEHGPQSSENGRYAESAHSRRRLGRFY</sequence>
<comment type="PTM">
    <text evidence="6">Cleaved at different sites by the viral protease during virion maturation.</text>
</comment>
<organism evidence="8 9">
    <name type="scientific">Skunk adenovirus 1</name>
    <dbReference type="NCBI Taxonomy" id="2698728"/>
    <lineage>
        <taxon>Viruses</taxon>
        <taxon>Varidnaviria</taxon>
        <taxon>Bamfordvirae</taxon>
        <taxon>Preplasmiviricota</taxon>
        <taxon>Polisuviricotina</taxon>
        <taxon>Pharingeaviricetes</taxon>
        <taxon>Rowavirales</taxon>
        <taxon>Adenoviridae</taxon>
        <taxon>Mastadenovirus</taxon>
        <taxon>Mastadenovirus trianonense</taxon>
        <taxon>Skunk mastadenovirus A</taxon>
    </lineage>
</organism>